<feature type="transmembrane region" description="Helical" evidence="21">
    <location>
        <begin position="45"/>
        <end position="64"/>
    </location>
</feature>
<keyword evidence="7" id="KW-0716">Sensory transduction</keyword>
<feature type="transmembrane region" description="Helical" evidence="21">
    <location>
        <begin position="277"/>
        <end position="297"/>
    </location>
</feature>
<keyword evidence="17" id="KW-0157">Chromophore</keyword>
<evidence type="ECO:0000256" key="18">
    <source>
        <dbReference type="ARBA" id="ARBA00023026"/>
    </source>
</evidence>
<dbReference type="InterPro" id="IPR000014">
    <property type="entry name" value="PAS"/>
</dbReference>
<feature type="transmembrane region" description="Helical" evidence="21">
    <location>
        <begin position="71"/>
        <end position="90"/>
    </location>
</feature>
<evidence type="ECO:0000256" key="10">
    <source>
        <dbReference type="ARBA" id="ARBA00022679"/>
    </source>
</evidence>
<dbReference type="Proteomes" id="UP001271769">
    <property type="component" value="Unassembled WGS sequence"/>
</dbReference>
<dbReference type="EMBL" id="JAXCLX010000002">
    <property type="protein sequence ID" value="MDY0873174.1"/>
    <property type="molecule type" value="Genomic_DNA"/>
</dbReference>
<dbReference type="InterPro" id="IPR001610">
    <property type="entry name" value="PAC"/>
</dbReference>
<feature type="transmembrane region" description="Helical" evidence="21">
    <location>
        <begin position="165"/>
        <end position="185"/>
    </location>
</feature>
<dbReference type="PANTHER" id="PTHR41523:SF8">
    <property type="entry name" value="ETHYLENE RESPONSE SENSOR PROTEIN"/>
    <property type="match status" value="1"/>
</dbReference>
<sequence>MVGRRQAGTRPGGSVRRPSLLSLGLFALTYFAFCWLADQLGSADVAGITIWPPGGLLLGLLLIADRRSWPWWIGTGLMAELAAGAVFFHLSPVPGLMIFTGNALEAVAGATFLRWGKIASFRFSDLRDILAFTLAGLLAPVVGATVGAATVSLTARQSFPDAWPLWWVGDASGVLVFTPAVLTVLQNWRKWRRVETARWIEVACLVALSVVTAHLVFTGRYPFDFLLLLPVLWAALRFETLGAALTSLLIALTASHYTLAGEGTVTRLGVSTGMQQFMVQLFLVVASLLALVLGTLARQRRQSMQALKVANRNLQSRVQAQTASLQASDKRFRHAADATNALIYETRPDDGTAVFAYGLERFVGENEVDLGNSDWWRGRIHPDDAPAHVTYHDACLSDSACQRYSSNYRIRHGDGSWRDVEDHGQIIRDTNGKAVQLIGSIVDVTERRHAEARERFLTREVSHRAKNTLSLVQAVARQLGATGGADFLGRFEERLQALAEHQNLLTQNVWDGVALDDLVRTQLAHFKDLFDDRIRIGGPALTLSGNAAQLVGMALHELATNAAKYGALSSDTGRIGITWQISAADDRFLMRWIESGGPRVKAPKHRGFGSTVIERMIRTSFGAQVILDFQATGLIWQFTCPSATLREMAATSAAAPVLPRP</sequence>
<feature type="transmembrane region" description="Helical" evidence="21">
    <location>
        <begin position="197"/>
        <end position="217"/>
    </location>
</feature>
<dbReference type="Pfam" id="PF07536">
    <property type="entry name" value="HWE_HK"/>
    <property type="match status" value="1"/>
</dbReference>
<evidence type="ECO:0000256" key="2">
    <source>
        <dbReference type="ARBA" id="ARBA00004651"/>
    </source>
</evidence>
<dbReference type="Pfam" id="PF08447">
    <property type="entry name" value="PAS_3"/>
    <property type="match status" value="1"/>
</dbReference>
<name>A0ABU5E0Z0_9PROT</name>
<dbReference type="InterPro" id="IPR007895">
    <property type="entry name" value="MASE1"/>
</dbReference>
<feature type="transmembrane region" description="Helical" evidence="21">
    <location>
        <begin position="20"/>
        <end position="39"/>
    </location>
</feature>
<evidence type="ECO:0000259" key="22">
    <source>
        <dbReference type="PROSITE" id="PS50113"/>
    </source>
</evidence>
<dbReference type="InterPro" id="IPR036890">
    <property type="entry name" value="HATPase_C_sf"/>
</dbReference>
<dbReference type="Gene3D" id="3.30.450.20">
    <property type="entry name" value="PAS domain"/>
    <property type="match status" value="1"/>
</dbReference>
<keyword evidence="9" id="KW-0288">FMN</keyword>
<evidence type="ECO:0000313" key="23">
    <source>
        <dbReference type="EMBL" id="MDY0873174.1"/>
    </source>
</evidence>
<dbReference type="Gene3D" id="3.30.565.10">
    <property type="entry name" value="Histidine kinase-like ATPase, C-terminal domain"/>
    <property type="match status" value="1"/>
</dbReference>
<comment type="catalytic activity">
    <reaction evidence="1">
        <text>ATP + protein L-histidine = ADP + protein N-phospho-L-histidine.</text>
        <dbReference type="EC" id="2.7.13.3"/>
    </reaction>
</comment>
<keyword evidence="19 21" id="KW-0472">Membrane</keyword>
<keyword evidence="20" id="KW-0675">Receptor</keyword>
<feature type="transmembrane region" description="Helical" evidence="21">
    <location>
        <begin position="96"/>
        <end position="116"/>
    </location>
</feature>
<evidence type="ECO:0000256" key="9">
    <source>
        <dbReference type="ARBA" id="ARBA00022643"/>
    </source>
</evidence>
<dbReference type="SMART" id="SM00911">
    <property type="entry name" value="HWE_HK"/>
    <property type="match status" value="1"/>
</dbReference>
<evidence type="ECO:0000256" key="3">
    <source>
        <dbReference type="ARBA" id="ARBA00012438"/>
    </source>
</evidence>
<evidence type="ECO:0000256" key="15">
    <source>
        <dbReference type="ARBA" id="ARBA00022840"/>
    </source>
</evidence>
<evidence type="ECO:0000256" key="21">
    <source>
        <dbReference type="SAM" id="Phobius"/>
    </source>
</evidence>
<dbReference type="SUPFAM" id="SSF55785">
    <property type="entry name" value="PYP-like sensor domain (PAS domain)"/>
    <property type="match status" value="1"/>
</dbReference>
<accession>A0ABU5E0Z0</accession>
<proteinExistence type="predicted"/>
<keyword evidence="14" id="KW-0418">Kinase</keyword>
<evidence type="ECO:0000256" key="5">
    <source>
        <dbReference type="ARBA" id="ARBA00022543"/>
    </source>
</evidence>
<evidence type="ECO:0000256" key="20">
    <source>
        <dbReference type="ARBA" id="ARBA00023170"/>
    </source>
</evidence>
<evidence type="ECO:0000256" key="13">
    <source>
        <dbReference type="ARBA" id="ARBA00022741"/>
    </source>
</evidence>
<feature type="transmembrane region" description="Helical" evidence="21">
    <location>
        <begin position="128"/>
        <end position="153"/>
    </location>
</feature>
<evidence type="ECO:0000256" key="1">
    <source>
        <dbReference type="ARBA" id="ARBA00000085"/>
    </source>
</evidence>
<feature type="domain" description="PAC" evidence="22">
    <location>
        <begin position="404"/>
        <end position="456"/>
    </location>
</feature>
<keyword evidence="10" id="KW-0808">Transferase</keyword>
<keyword evidence="12" id="KW-0677">Repeat</keyword>
<evidence type="ECO:0000313" key="24">
    <source>
        <dbReference type="Proteomes" id="UP001271769"/>
    </source>
</evidence>
<keyword evidence="18" id="KW-0843">Virulence</keyword>
<evidence type="ECO:0000256" key="4">
    <source>
        <dbReference type="ARBA" id="ARBA00022475"/>
    </source>
</evidence>
<keyword evidence="11 21" id="KW-0812">Transmembrane</keyword>
<evidence type="ECO:0000256" key="6">
    <source>
        <dbReference type="ARBA" id="ARBA00022553"/>
    </source>
</evidence>
<dbReference type="NCBIfam" id="TIGR00229">
    <property type="entry name" value="sensory_box"/>
    <property type="match status" value="1"/>
</dbReference>
<dbReference type="InterPro" id="IPR011102">
    <property type="entry name" value="Sig_transdc_His_kinase_HWE"/>
</dbReference>
<dbReference type="RefSeq" id="WP_320501638.1">
    <property type="nucleotide sequence ID" value="NZ_JAXCLX010000002.1"/>
</dbReference>
<keyword evidence="4" id="KW-1003">Cell membrane</keyword>
<keyword evidence="13" id="KW-0547">Nucleotide-binding</keyword>
<organism evidence="23 24">
    <name type="scientific">Dongia rigui</name>
    <dbReference type="NCBI Taxonomy" id="940149"/>
    <lineage>
        <taxon>Bacteria</taxon>
        <taxon>Pseudomonadati</taxon>
        <taxon>Pseudomonadota</taxon>
        <taxon>Alphaproteobacteria</taxon>
        <taxon>Rhodospirillales</taxon>
        <taxon>Dongiaceae</taxon>
        <taxon>Dongia</taxon>
    </lineage>
</organism>
<keyword evidence="16 21" id="KW-1133">Transmembrane helix</keyword>
<dbReference type="PANTHER" id="PTHR41523">
    <property type="entry name" value="TWO-COMPONENT SYSTEM SENSOR PROTEIN"/>
    <property type="match status" value="1"/>
</dbReference>
<evidence type="ECO:0000256" key="12">
    <source>
        <dbReference type="ARBA" id="ARBA00022737"/>
    </source>
</evidence>
<comment type="caution">
    <text evidence="23">The sequence shown here is derived from an EMBL/GenBank/DDBJ whole genome shotgun (WGS) entry which is preliminary data.</text>
</comment>
<evidence type="ECO:0000256" key="8">
    <source>
        <dbReference type="ARBA" id="ARBA00022630"/>
    </source>
</evidence>
<dbReference type="EC" id="2.7.13.3" evidence="3"/>
<keyword evidence="15" id="KW-0067">ATP-binding</keyword>
<reference evidence="23 24" key="1">
    <citation type="journal article" date="2013" name="Antonie Van Leeuwenhoek">
        <title>Dongia rigui sp. nov., isolated from freshwater of a large wetland in Korea.</title>
        <authorList>
            <person name="Baik K.S."/>
            <person name="Hwang Y.M."/>
            <person name="Choi J.S."/>
            <person name="Kwon J."/>
            <person name="Seong C.N."/>
        </authorList>
    </citation>
    <scope>NUCLEOTIDE SEQUENCE [LARGE SCALE GENOMIC DNA]</scope>
    <source>
        <strain evidence="23 24">04SU4-P</strain>
    </source>
</reference>
<evidence type="ECO:0000256" key="17">
    <source>
        <dbReference type="ARBA" id="ARBA00022991"/>
    </source>
</evidence>
<dbReference type="InterPro" id="IPR013655">
    <property type="entry name" value="PAS_fold_3"/>
</dbReference>
<keyword evidence="6" id="KW-0597">Phosphoprotein</keyword>
<evidence type="ECO:0000256" key="16">
    <source>
        <dbReference type="ARBA" id="ARBA00022989"/>
    </source>
</evidence>
<dbReference type="Pfam" id="PF05231">
    <property type="entry name" value="MASE1"/>
    <property type="match status" value="1"/>
</dbReference>
<keyword evidence="5" id="KW-0600">Photoreceptor protein</keyword>
<dbReference type="InterPro" id="IPR035965">
    <property type="entry name" value="PAS-like_dom_sf"/>
</dbReference>
<keyword evidence="8" id="KW-0285">Flavoprotein</keyword>
<dbReference type="SMART" id="SM00086">
    <property type="entry name" value="PAC"/>
    <property type="match status" value="1"/>
</dbReference>
<evidence type="ECO:0000256" key="19">
    <source>
        <dbReference type="ARBA" id="ARBA00023136"/>
    </source>
</evidence>
<evidence type="ECO:0000256" key="14">
    <source>
        <dbReference type="ARBA" id="ARBA00022777"/>
    </source>
</evidence>
<comment type="subcellular location">
    <subcellularLocation>
        <location evidence="2">Cell membrane</location>
        <topology evidence="2">Multi-pass membrane protein</topology>
    </subcellularLocation>
</comment>
<dbReference type="InterPro" id="IPR000700">
    <property type="entry name" value="PAS-assoc_C"/>
</dbReference>
<evidence type="ECO:0000256" key="11">
    <source>
        <dbReference type="ARBA" id="ARBA00022692"/>
    </source>
</evidence>
<protein>
    <recommendedName>
        <fullName evidence="3">histidine kinase</fullName>
        <ecNumber evidence="3">2.7.13.3</ecNumber>
    </recommendedName>
</protein>
<dbReference type="CDD" id="cd00130">
    <property type="entry name" value="PAS"/>
    <property type="match status" value="1"/>
</dbReference>
<gene>
    <name evidence="23" type="ORF">SMD31_14625</name>
</gene>
<keyword evidence="24" id="KW-1185">Reference proteome</keyword>
<dbReference type="PROSITE" id="PS50113">
    <property type="entry name" value="PAC"/>
    <property type="match status" value="1"/>
</dbReference>
<evidence type="ECO:0000256" key="7">
    <source>
        <dbReference type="ARBA" id="ARBA00022606"/>
    </source>
</evidence>